<name>A0ABR9W3G7_9MICO</name>
<comment type="caution">
    <text evidence="3">The sequence shown here is derived from an EMBL/GenBank/DDBJ whole genome shotgun (WGS) entry which is preliminary data.</text>
</comment>
<gene>
    <name evidence="3" type="ORF">IOE58_12430</name>
</gene>
<organism evidence="3 4">
    <name type="scientific">Brachybacterium epidermidis</name>
    <dbReference type="NCBI Taxonomy" id="2781983"/>
    <lineage>
        <taxon>Bacteria</taxon>
        <taxon>Bacillati</taxon>
        <taxon>Actinomycetota</taxon>
        <taxon>Actinomycetes</taxon>
        <taxon>Micrococcales</taxon>
        <taxon>Dermabacteraceae</taxon>
        <taxon>Brachybacterium</taxon>
    </lineage>
</organism>
<accession>A0ABR9W3G7</accession>
<dbReference type="Gene3D" id="2.30.30.240">
    <property type="entry name" value="PRC-barrel domain"/>
    <property type="match status" value="1"/>
</dbReference>
<dbReference type="InterPro" id="IPR027275">
    <property type="entry name" value="PRC-brl_dom"/>
</dbReference>
<dbReference type="RefSeq" id="WP_193866693.1">
    <property type="nucleotide sequence ID" value="NZ_JADEYR010000017.1"/>
</dbReference>
<feature type="region of interest" description="Disordered" evidence="1">
    <location>
        <begin position="1"/>
        <end position="23"/>
    </location>
</feature>
<evidence type="ECO:0000256" key="1">
    <source>
        <dbReference type="SAM" id="MobiDB-lite"/>
    </source>
</evidence>
<feature type="domain" description="PRC-barrel" evidence="2">
    <location>
        <begin position="12"/>
        <end position="60"/>
    </location>
</feature>
<dbReference type="Proteomes" id="UP000644727">
    <property type="component" value="Unassembled WGS sequence"/>
</dbReference>
<evidence type="ECO:0000259" key="2">
    <source>
        <dbReference type="Pfam" id="PF05239"/>
    </source>
</evidence>
<sequence>MTRSTPAPEHVQELSGAAVRGSDGEHVGRVRDIYLTDATGELAAITVTIGRLRGRVVLLPEVAIAPGSLAELVSTPSQHITLVVDAAAARAGDPPPPTAHADPQTLRRAARALGIEEAPRA</sequence>
<evidence type="ECO:0000313" key="3">
    <source>
        <dbReference type="EMBL" id="MBE9404952.1"/>
    </source>
</evidence>
<evidence type="ECO:0000313" key="4">
    <source>
        <dbReference type="Proteomes" id="UP000644727"/>
    </source>
</evidence>
<dbReference type="InterPro" id="IPR011033">
    <property type="entry name" value="PRC_barrel-like_sf"/>
</dbReference>
<dbReference type="Pfam" id="PF05239">
    <property type="entry name" value="PRC"/>
    <property type="match status" value="1"/>
</dbReference>
<proteinExistence type="predicted"/>
<reference evidence="3 4" key="1">
    <citation type="submission" date="2020-10" db="EMBL/GenBank/DDBJ databases">
        <title>Draft genome and description of Brachybacterium epidermidis sp nov.</title>
        <authorList>
            <person name="Boxberger M."/>
            <person name="La Scola B."/>
        </authorList>
    </citation>
    <scope>NUCLEOTIDE SEQUENCE [LARGE SCALE GENOMIC DNA]</scope>
    <source>
        <strain evidence="3 4">Marseille-Q2903</strain>
    </source>
</reference>
<protein>
    <submittedName>
        <fullName evidence="3">PRC-barrel domain-containing protein</fullName>
    </submittedName>
</protein>
<dbReference type="SUPFAM" id="SSF50346">
    <property type="entry name" value="PRC-barrel domain"/>
    <property type="match status" value="1"/>
</dbReference>
<dbReference type="EMBL" id="JADEYR010000017">
    <property type="protein sequence ID" value="MBE9404952.1"/>
    <property type="molecule type" value="Genomic_DNA"/>
</dbReference>
<keyword evidence="4" id="KW-1185">Reference proteome</keyword>